<proteinExistence type="predicted"/>
<reference evidence="1" key="1">
    <citation type="submission" date="2020-11" db="EMBL/GenBank/DDBJ databases">
        <authorList>
            <consortium name="DOE Joint Genome Institute"/>
            <person name="Ahrendt S."/>
            <person name="Riley R."/>
            <person name="Andreopoulos W."/>
            <person name="Labutti K."/>
            <person name="Pangilinan J."/>
            <person name="Ruiz-Duenas F.J."/>
            <person name="Barrasa J.M."/>
            <person name="Sanchez-Garcia M."/>
            <person name="Camarero S."/>
            <person name="Miyauchi S."/>
            <person name="Serrano A."/>
            <person name="Linde D."/>
            <person name="Babiker R."/>
            <person name="Drula E."/>
            <person name="Ayuso-Fernandez I."/>
            <person name="Pacheco R."/>
            <person name="Padilla G."/>
            <person name="Ferreira P."/>
            <person name="Barriuso J."/>
            <person name="Kellner H."/>
            <person name="Castanera R."/>
            <person name="Alfaro M."/>
            <person name="Ramirez L."/>
            <person name="Pisabarro A.G."/>
            <person name="Kuo A."/>
            <person name="Tritt A."/>
            <person name="Lipzen A."/>
            <person name="He G."/>
            <person name="Yan M."/>
            <person name="Ng V."/>
            <person name="Cullen D."/>
            <person name="Martin F."/>
            <person name="Rosso M.-N."/>
            <person name="Henrissat B."/>
            <person name="Hibbett D."/>
            <person name="Martinez A.T."/>
            <person name="Grigoriev I.V."/>
        </authorList>
    </citation>
    <scope>NUCLEOTIDE SEQUENCE</scope>
    <source>
        <strain evidence="1">AH 40177</strain>
    </source>
</reference>
<protein>
    <submittedName>
        <fullName evidence="1">Uncharacterized protein</fullName>
    </submittedName>
</protein>
<comment type="caution">
    <text evidence="1">The sequence shown here is derived from an EMBL/GenBank/DDBJ whole genome shotgun (WGS) entry which is preliminary data.</text>
</comment>
<organism evidence="1 2">
    <name type="scientific">Rhodocollybia butyracea</name>
    <dbReference type="NCBI Taxonomy" id="206335"/>
    <lineage>
        <taxon>Eukaryota</taxon>
        <taxon>Fungi</taxon>
        <taxon>Dikarya</taxon>
        <taxon>Basidiomycota</taxon>
        <taxon>Agaricomycotina</taxon>
        <taxon>Agaricomycetes</taxon>
        <taxon>Agaricomycetidae</taxon>
        <taxon>Agaricales</taxon>
        <taxon>Marasmiineae</taxon>
        <taxon>Omphalotaceae</taxon>
        <taxon>Rhodocollybia</taxon>
    </lineage>
</organism>
<sequence>ASVQLVRSGLFPCSPIFPTLAVDICLPDFVRRLFLRIAPNYTAWCSAATDFLSSQGYHLPGDDPLRRRFANALQWFISLNDMTSTHID</sequence>
<evidence type="ECO:0000313" key="2">
    <source>
        <dbReference type="Proteomes" id="UP000772434"/>
    </source>
</evidence>
<accession>A0A9P5PZB5</accession>
<name>A0A9P5PZB5_9AGAR</name>
<feature type="non-terminal residue" evidence="1">
    <location>
        <position position="1"/>
    </location>
</feature>
<keyword evidence="2" id="KW-1185">Reference proteome</keyword>
<evidence type="ECO:0000313" key="1">
    <source>
        <dbReference type="EMBL" id="KAF9070970.1"/>
    </source>
</evidence>
<dbReference type="AlphaFoldDB" id="A0A9P5PZB5"/>
<feature type="non-terminal residue" evidence="1">
    <location>
        <position position="88"/>
    </location>
</feature>
<dbReference type="Proteomes" id="UP000772434">
    <property type="component" value="Unassembled WGS sequence"/>
</dbReference>
<gene>
    <name evidence="1" type="ORF">BDP27DRAFT_1193179</name>
</gene>
<dbReference type="OrthoDB" id="3200967at2759"/>
<dbReference type="EMBL" id="JADNRY010000036">
    <property type="protein sequence ID" value="KAF9070970.1"/>
    <property type="molecule type" value="Genomic_DNA"/>
</dbReference>